<comment type="caution">
    <text evidence="1">The sequence shown here is derived from an EMBL/GenBank/DDBJ whole genome shotgun (WGS) entry which is preliminary data.</text>
</comment>
<evidence type="ECO:0000313" key="1">
    <source>
        <dbReference type="EMBL" id="MBB4917421.1"/>
    </source>
</evidence>
<keyword evidence="2" id="KW-1185">Reference proteome</keyword>
<sequence>MGKTNITTGGYLAVQIGRVAPTDDRPTPEETETDAAPGAVTNIRSGNARVGHQTDVITGDVTIGL</sequence>
<name>A0A7W7QPK2_9ACTN</name>
<dbReference type="RefSeq" id="WP_184717623.1">
    <property type="nucleotide sequence ID" value="NZ_JACHJP010000004.1"/>
</dbReference>
<reference evidence="1 2" key="1">
    <citation type="submission" date="2020-08" db="EMBL/GenBank/DDBJ databases">
        <title>Genomic Encyclopedia of Type Strains, Phase III (KMG-III): the genomes of soil and plant-associated and newly described type strains.</title>
        <authorList>
            <person name="Whitman W."/>
        </authorList>
    </citation>
    <scope>NUCLEOTIDE SEQUENCE [LARGE SCALE GENOMIC DNA]</scope>
    <source>
        <strain evidence="1 2">CECT 8840</strain>
    </source>
</reference>
<accession>A0A7W7QPK2</accession>
<dbReference type="AlphaFoldDB" id="A0A7W7QPK2"/>
<protein>
    <submittedName>
        <fullName evidence="1">Uncharacterized protein</fullName>
    </submittedName>
</protein>
<dbReference type="EMBL" id="JACHJP010000004">
    <property type="protein sequence ID" value="MBB4917421.1"/>
    <property type="molecule type" value="Genomic_DNA"/>
</dbReference>
<dbReference type="Proteomes" id="UP000552644">
    <property type="component" value="Unassembled WGS sequence"/>
</dbReference>
<evidence type="ECO:0000313" key="2">
    <source>
        <dbReference type="Proteomes" id="UP000552644"/>
    </source>
</evidence>
<proteinExistence type="predicted"/>
<gene>
    <name evidence="1" type="ORF">FHS44_004529</name>
</gene>
<organism evidence="1 2">
    <name type="scientific">Streptosporangium saharense</name>
    <dbReference type="NCBI Taxonomy" id="1706840"/>
    <lineage>
        <taxon>Bacteria</taxon>
        <taxon>Bacillati</taxon>
        <taxon>Actinomycetota</taxon>
        <taxon>Actinomycetes</taxon>
        <taxon>Streptosporangiales</taxon>
        <taxon>Streptosporangiaceae</taxon>
        <taxon>Streptosporangium</taxon>
    </lineage>
</organism>